<organism evidence="3 4">
    <name type="scientific">Carassius auratus</name>
    <name type="common">Goldfish</name>
    <dbReference type="NCBI Taxonomy" id="7957"/>
    <lineage>
        <taxon>Eukaryota</taxon>
        <taxon>Metazoa</taxon>
        <taxon>Chordata</taxon>
        <taxon>Craniata</taxon>
        <taxon>Vertebrata</taxon>
        <taxon>Euteleostomi</taxon>
        <taxon>Actinopterygii</taxon>
        <taxon>Neopterygii</taxon>
        <taxon>Teleostei</taxon>
        <taxon>Ostariophysi</taxon>
        <taxon>Cypriniformes</taxon>
        <taxon>Cyprinidae</taxon>
        <taxon>Cyprininae</taxon>
        <taxon>Carassius</taxon>
    </lineage>
</organism>
<dbReference type="KEGG" id="caua:113095195"/>
<dbReference type="Gene3D" id="1.10.506.10">
    <property type="entry name" value="GTPase Activation - p120gap, domain 1"/>
    <property type="match status" value="1"/>
</dbReference>
<sequence>MYLTKLLSTKVAVHSFVENLFRSIWGLPNNRAPMAIKYFFDFLDVQAERKKISDPDVSPHLENKQPSTSFLGEHPEEP</sequence>
<dbReference type="OrthoDB" id="125363at2759"/>
<keyword evidence="3" id="KW-1185">Reference proteome</keyword>
<name>A0A6P6P7A4_CARAU</name>
<dbReference type="AlphaFoldDB" id="A0A6P6P7A4"/>
<dbReference type="GO" id="GO:0007162">
    <property type="term" value="P:negative regulation of cell adhesion"/>
    <property type="evidence" value="ECO:0007669"/>
    <property type="project" value="TreeGrafter"/>
</dbReference>
<dbReference type="InterPro" id="IPR013548">
    <property type="entry name" value="Plexin_cytoplasmic_RasGAP_dom"/>
</dbReference>
<feature type="region of interest" description="Disordered" evidence="1">
    <location>
        <begin position="53"/>
        <end position="78"/>
    </location>
</feature>
<accession>A0A6P6P7A4</accession>
<feature type="compositionally biased region" description="Basic and acidic residues" evidence="1">
    <location>
        <begin position="53"/>
        <end position="63"/>
    </location>
</feature>
<dbReference type="PANTHER" id="PTHR22625:SF4">
    <property type="entry name" value="PLEXIN-C1"/>
    <property type="match status" value="1"/>
</dbReference>
<dbReference type="RefSeq" id="XP_026116619.1">
    <property type="nucleotide sequence ID" value="XM_026260834.1"/>
</dbReference>
<evidence type="ECO:0000259" key="2">
    <source>
        <dbReference type="Pfam" id="PF08337"/>
    </source>
</evidence>
<dbReference type="GO" id="GO:0005886">
    <property type="term" value="C:plasma membrane"/>
    <property type="evidence" value="ECO:0007669"/>
    <property type="project" value="TreeGrafter"/>
</dbReference>
<protein>
    <submittedName>
        <fullName evidence="4">Plexin-C1-like</fullName>
    </submittedName>
</protein>
<dbReference type="GeneID" id="113095195"/>
<dbReference type="PANTHER" id="PTHR22625">
    <property type="entry name" value="PLEXIN"/>
    <property type="match status" value="1"/>
</dbReference>
<evidence type="ECO:0000313" key="4">
    <source>
        <dbReference type="RefSeq" id="XP_026116619.1"/>
    </source>
</evidence>
<dbReference type="GO" id="GO:0008360">
    <property type="term" value="P:regulation of cell shape"/>
    <property type="evidence" value="ECO:0007669"/>
    <property type="project" value="TreeGrafter"/>
</dbReference>
<dbReference type="InterPro" id="IPR031148">
    <property type="entry name" value="Plexin"/>
</dbReference>
<reference evidence="4" key="1">
    <citation type="submission" date="2025-08" db="UniProtKB">
        <authorList>
            <consortium name="RefSeq"/>
        </authorList>
    </citation>
    <scope>IDENTIFICATION</scope>
    <source>
        <strain evidence="4">Wakin</strain>
        <tissue evidence="4">Muscle</tissue>
    </source>
</reference>
<dbReference type="GO" id="GO:0002116">
    <property type="term" value="C:semaphorin receptor complex"/>
    <property type="evidence" value="ECO:0007669"/>
    <property type="project" value="TreeGrafter"/>
</dbReference>
<proteinExistence type="predicted"/>
<evidence type="ECO:0000256" key="1">
    <source>
        <dbReference type="SAM" id="MobiDB-lite"/>
    </source>
</evidence>
<dbReference type="GO" id="GO:0030334">
    <property type="term" value="P:regulation of cell migration"/>
    <property type="evidence" value="ECO:0007669"/>
    <property type="project" value="TreeGrafter"/>
</dbReference>
<dbReference type="Proteomes" id="UP000515129">
    <property type="component" value="Unplaced"/>
</dbReference>
<dbReference type="InterPro" id="IPR008936">
    <property type="entry name" value="Rho_GTPase_activation_prot"/>
</dbReference>
<feature type="domain" description="Plexin cytoplasmic RasGAP" evidence="2">
    <location>
        <begin position="1"/>
        <end position="58"/>
    </location>
</feature>
<dbReference type="GO" id="GO:0050772">
    <property type="term" value="P:positive regulation of axonogenesis"/>
    <property type="evidence" value="ECO:0007669"/>
    <property type="project" value="TreeGrafter"/>
</dbReference>
<gene>
    <name evidence="4" type="primary">LOC113095195</name>
</gene>
<dbReference type="Pfam" id="PF08337">
    <property type="entry name" value="Plexin_cytopl"/>
    <property type="match status" value="1"/>
</dbReference>
<evidence type="ECO:0000313" key="3">
    <source>
        <dbReference type="Proteomes" id="UP000515129"/>
    </source>
</evidence>
<dbReference type="GO" id="GO:0017154">
    <property type="term" value="F:semaphorin receptor activity"/>
    <property type="evidence" value="ECO:0007669"/>
    <property type="project" value="InterPro"/>
</dbReference>